<dbReference type="InterPro" id="IPR029054">
    <property type="entry name" value="dUTPase-like"/>
</dbReference>
<protein>
    <submittedName>
        <fullName evidence="2">Deoxyuridine 5 triphosphate nucleotidohydrolase</fullName>
    </submittedName>
</protein>
<sequence length="84" mass="9039">MKVQIINKSNNDIPRYATPGSSGLDLRADIPKDVVLGPLKRVLIPTGLFLSIPEGMEGQIRPKSGVSSKRGLTSLNLSIEVRAL</sequence>
<reference evidence="2" key="1">
    <citation type="submission" date="2023-07" db="EMBL/GenBank/DDBJ databases">
        <authorList>
            <person name="Xia Y."/>
        </authorList>
    </citation>
    <scope>NUCLEOTIDE SEQUENCE</scope>
    <source>
        <strain evidence="2">F</strain>
    </source>
</reference>
<organism evidence="2">
    <name type="scientific">Marseillevirus sp</name>
    <dbReference type="NCBI Taxonomy" id="2809551"/>
    <lineage>
        <taxon>Viruses</taxon>
        <taxon>Varidnaviria</taxon>
        <taxon>Bamfordvirae</taxon>
        <taxon>Nucleocytoviricota</taxon>
        <taxon>Megaviricetes</taxon>
        <taxon>Pimascovirales</taxon>
        <taxon>Pimascovirales incertae sedis</taxon>
        <taxon>Marseilleviridae</taxon>
        <taxon>Marseillevirus</taxon>
    </lineage>
</organism>
<feature type="domain" description="dUTPase-like" evidence="1">
    <location>
        <begin position="11"/>
        <end position="72"/>
    </location>
</feature>
<proteinExistence type="predicted"/>
<dbReference type="Gene3D" id="2.70.40.10">
    <property type="match status" value="1"/>
</dbReference>
<evidence type="ECO:0000259" key="1">
    <source>
        <dbReference type="Pfam" id="PF00692"/>
    </source>
</evidence>
<gene>
    <name evidence="2" type="ORF">MarFTMF_056</name>
</gene>
<dbReference type="Pfam" id="PF00692">
    <property type="entry name" value="dUTPase"/>
    <property type="match status" value="1"/>
</dbReference>
<name>A0AA96ER33_9VIRU</name>
<dbReference type="InterPro" id="IPR036157">
    <property type="entry name" value="dUTPase-like_sf"/>
</dbReference>
<evidence type="ECO:0000313" key="2">
    <source>
        <dbReference type="EMBL" id="WNL49572.1"/>
    </source>
</evidence>
<dbReference type="SUPFAM" id="SSF51283">
    <property type="entry name" value="dUTPase-like"/>
    <property type="match status" value="1"/>
</dbReference>
<dbReference type="EMBL" id="OR343188">
    <property type="protein sequence ID" value="WNL49572.1"/>
    <property type="molecule type" value="Genomic_DNA"/>
</dbReference>
<accession>A0AA96ER33</accession>